<gene>
    <name evidence="3" type="ordered locus">Mboo_1095</name>
</gene>
<dbReference type="EMBL" id="CP000780">
    <property type="protein sequence ID" value="ABS55613.1"/>
    <property type="molecule type" value="Genomic_DNA"/>
</dbReference>
<dbReference type="NCBIfam" id="NF041155">
    <property type="entry name" value="encap_f1"/>
    <property type="match status" value="1"/>
</dbReference>
<evidence type="ECO:0000313" key="3">
    <source>
        <dbReference type="EMBL" id="ABS55613.1"/>
    </source>
</evidence>
<dbReference type="HOGENOM" id="CLU_089875_0_0_2"/>
<evidence type="ECO:0000313" key="4">
    <source>
        <dbReference type="Proteomes" id="UP000002408"/>
    </source>
</evidence>
<keyword evidence="2" id="KW-1284">Encapsulin nanocompartment</keyword>
<dbReference type="GO" id="GO:0140737">
    <property type="term" value="C:encapsulin nanocompartment"/>
    <property type="evidence" value="ECO:0007669"/>
    <property type="project" value="UniProtKB-SubCell"/>
</dbReference>
<dbReference type="InterPro" id="IPR051429">
    <property type="entry name" value="Encapsulin_nc"/>
</dbReference>
<dbReference type="SUPFAM" id="SSF56563">
    <property type="entry name" value="Major capsid protein gp5"/>
    <property type="match status" value="1"/>
</dbReference>
<dbReference type="Pfam" id="PF04454">
    <property type="entry name" value="Linocin_M18"/>
    <property type="match status" value="1"/>
</dbReference>
<reference evidence="4" key="1">
    <citation type="journal article" date="2015" name="Microbiology">
        <title>Genome of Methanoregula boonei 6A8 reveals adaptations to oligotrophic peatland environments.</title>
        <authorList>
            <person name="Braeuer S."/>
            <person name="Cadillo-Quiroz H."/>
            <person name="Kyrpides N."/>
            <person name="Woyke T."/>
            <person name="Goodwin L."/>
            <person name="Detter C."/>
            <person name="Podell S."/>
            <person name="Yavitt J.B."/>
            <person name="Zinder S.H."/>
        </authorList>
    </citation>
    <scope>NUCLEOTIDE SEQUENCE [LARGE SCALE GENOMIC DNA]</scope>
    <source>
        <strain evidence="4">DSM 21154 / JCM 14090 / 6A8</strain>
    </source>
</reference>
<accession>A7I7A2</accession>
<dbReference type="Gene3D" id="3.30.2400.30">
    <property type="match status" value="1"/>
</dbReference>
<dbReference type="InterPro" id="IPR007544">
    <property type="entry name" value="ENCAP"/>
</dbReference>
<name>A7I7A2_METB6</name>
<keyword evidence="4" id="KW-1185">Reference proteome</keyword>
<organism evidence="3 4">
    <name type="scientific">Methanoregula boonei (strain DSM 21154 / JCM 14090 / 6A8)</name>
    <dbReference type="NCBI Taxonomy" id="456442"/>
    <lineage>
        <taxon>Archaea</taxon>
        <taxon>Methanobacteriati</taxon>
        <taxon>Methanobacteriota</taxon>
        <taxon>Stenosarchaea group</taxon>
        <taxon>Methanomicrobia</taxon>
        <taxon>Methanomicrobiales</taxon>
        <taxon>Methanoregulaceae</taxon>
        <taxon>Methanoregula</taxon>
    </lineage>
</organism>
<evidence type="ECO:0000256" key="2">
    <source>
        <dbReference type="ARBA" id="ARBA00033787"/>
    </source>
</evidence>
<dbReference type="eggNOG" id="arCOG05909">
    <property type="taxonomic scope" value="Archaea"/>
</dbReference>
<sequence length="262" mass="27340">MANVYLGRDEAPIGAESWKLIDDVAVQAAKGQLAGRRLLAIEGPYGFGLKAIPLGDYALEDGISASVSLPLSLIRTEFSLGKRDLAAYERDHLILDTAPVACAAMDAAAKEDRIIFNGLAGTPGLLNAEGAGSLTLSKWDKVGAAADQIIDAVTKLDAAGFHGPYSLALAPAQYNLLLRRYPQGDGTELDHVSSIVGDGVIKAPVLKKGGVLVASGSQYASVALGQDLAVGYNGPVGDLLEFQIYESLALIVRAPESILVLK</sequence>
<dbReference type="AlphaFoldDB" id="A7I7A2"/>
<dbReference type="RefSeq" id="WP_012106640.1">
    <property type="nucleotide sequence ID" value="NC_009712.1"/>
</dbReference>
<protein>
    <submittedName>
        <fullName evidence="3">Linocin_M18 bacteriocin protein</fullName>
    </submittedName>
</protein>
<dbReference type="OrthoDB" id="117535at2157"/>
<dbReference type="KEGG" id="mbn:Mboo_1095"/>
<dbReference type="PANTHER" id="PTHR37165:SF1">
    <property type="entry name" value="TYPE 1 ENCAPSULIN SHELL PROTEIN"/>
    <property type="match status" value="1"/>
</dbReference>
<proteinExistence type="predicted"/>
<dbReference type="PIRSF" id="PIRSF019254">
    <property type="entry name" value="CFP29"/>
    <property type="match status" value="1"/>
</dbReference>
<dbReference type="Proteomes" id="UP000002408">
    <property type="component" value="Chromosome"/>
</dbReference>
<dbReference type="GeneID" id="5410020"/>
<dbReference type="Gene3D" id="3.30.2320.10">
    <property type="entry name" value="hypothetical protein PF0899 domain"/>
    <property type="match status" value="1"/>
</dbReference>
<comment type="subcellular location">
    <subcellularLocation>
        <location evidence="1">Encapsulin nanocompartment</location>
    </subcellularLocation>
</comment>
<dbReference type="STRING" id="456442.Mboo_1095"/>
<evidence type="ECO:0000256" key="1">
    <source>
        <dbReference type="ARBA" id="ARBA00033738"/>
    </source>
</evidence>
<dbReference type="PANTHER" id="PTHR37165">
    <property type="entry name" value="PEPTIDASE U56 FAMILY"/>
    <property type="match status" value="1"/>
</dbReference>